<evidence type="ECO:0000256" key="1">
    <source>
        <dbReference type="SAM" id="MobiDB-lite"/>
    </source>
</evidence>
<dbReference type="InterPro" id="IPR036638">
    <property type="entry name" value="HLH_DNA-bd_sf"/>
</dbReference>
<evidence type="ECO:0000313" key="3">
    <source>
        <dbReference type="EMBL" id="KAK8773215.1"/>
    </source>
</evidence>
<organism evidence="3 4">
    <name type="scientific">Amblyomma americanum</name>
    <name type="common">Lone star tick</name>
    <dbReference type="NCBI Taxonomy" id="6943"/>
    <lineage>
        <taxon>Eukaryota</taxon>
        <taxon>Metazoa</taxon>
        <taxon>Ecdysozoa</taxon>
        <taxon>Arthropoda</taxon>
        <taxon>Chelicerata</taxon>
        <taxon>Arachnida</taxon>
        <taxon>Acari</taxon>
        <taxon>Parasitiformes</taxon>
        <taxon>Ixodida</taxon>
        <taxon>Ixodoidea</taxon>
        <taxon>Ixodidae</taxon>
        <taxon>Amblyomminae</taxon>
        <taxon>Amblyomma</taxon>
    </lineage>
</organism>
<evidence type="ECO:0000259" key="2">
    <source>
        <dbReference type="PROSITE" id="PS50888"/>
    </source>
</evidence>
<dbReference type="GO" id="GO:0046983">
    <property type="term" value="F:protein dimerization activity"/>
    <property type="evidence" value="ECO:0007669"/>
    <property type="project" value="InterPro"/>
</dbReference>
<feature type="domain" description="BHLH" evidence="2">
    <location>
        <begin position="1"/>
        <end position="38"/>
    </location>
</feature>
<proteinExistence type="predicted"/>
<dbReference type="AlphaFoldDB" id="A0AAQ4EEJ9"/>
<keyword evidence="4" id="KW-1185">Reference proteome</keyword>
<sequence>MANSFDVLRRLLPSSLRSQRSRSRLAVLQAAKEHLRYLEGIVSELLEDGHFPGEPESLEAVRQTFYHCSSTPSLMSGRHSQRDSEPSSQELQASLEDLQEQDPAAFTGVREPGANISADSVPSSPTLCQAWLSNRAVETAVAASPTIRSLLESFYDDSALPMHENSVVQLVPDVIAYEAVPPLDSGDDQVVPIPQVYEDLNAVVAGSVATASVEELVLRSRATMPGAKISEHLPTSESDLNAYQLSEQWISATHMEWVLNFDD</sequence>
<accession>A0AAQ4EEJ9</accession>
<reference evidence="3 4" key="1">
    <citation type="journal article" date="2023" name="Arcadia Sci">
        <title>De novo assembly of a long-read Amblyomma americanum tick genome.</title>
        <authorList>
            <person name="Chou S."/>
            <person name="Poskanzer K.E."/>
            <person name="Rollins M."/>
            <person name="Thuy-Boun P.S."/>
        </authorList>
    </citation>
    <scope>NUCLEOTIDE SEQUENCE [LARGE SCALE GENOMIC DNA]</scope>
    <source>
        <strain evidence="3">F_SG_1</strain>
        <tissue evidence="3">Salivary glands</tissue>
    </source>
</reference>
<name>A0AAQ4EEJ9_AMBAM</name>
<protein>
    <recommendedName>
        <fullName evidence="2">BHLH domain-containing protein</fullName>
    </recommendedName>
</protein>
<dbReference type="InterPro" id="IPR011598">
    <property type="entry name" value="bHLH_dom"/>
</dbReference>
<dbReference type="EMBL" id="JARKHS020017191">
    <property type="protein sequence ID" value="KAK8773215.1"/>
    <property type="molecule type" value="Genomic_DNA"/>
</dbReference>
<dbReference type="Proteomes" id="UP001321473">
    <property type="component" value="Unassembled WGS sequence"/>
</dbReference>
<dbReference type="SUPFAM" id="SSF47459">
    <property type="entry name" value="HLH, helix-loop-helix DNA-binding domain"/>
    <property type="match status" value="1"/>
</dbReference>
<gene>
    <name evidence="3" type="ORF">V5799_012254</name>
</gene>
<evidence type="ECO:0000313" key="4">
    <source>
        <dbReference type="Proteomes" id="UP001321473"/>
    </source>
</evidence>
<dbReference type="PROSITE" id="PS50888">
    <property type="entry name" value="BHLH"/>
    <property type="match status" value="1"/>
</dbReference>
<comment type="caution">
    <text evidence="3">The sequence shown here is derived from an EMBL/GenBank/DDBJ whole genome shotgun (WGS) entry which is preliminary data.</text>
</comment>
<feature type="region of interest" description="Disordered" evidence="1">
    <location>
        <begin position="72"/>
        <end position="92"/>
    </location>
</feature>